<accession>A0AAJ8E0V4</accession>
<proteinExistence type="predicted"/>
<dbReference type="KEGG" id="ang:An01g09280"/>
<dbReference type="VEuPathDB" id="FungiDB:An01g09280"/>
<reference evidence="1" key="1">
    <citation type="submission" date="2025-02" db="EMBL/GenBank/DDBJ databases">
        <authorList>
            <consortium name="NCBI Genome Project"/>
        </authorList>
    </citation>
    <scope>NUCLEOTIDE SEQUENCE</scope>
</reference>
<evidence type="ECO:0000313" key="1">
    <source>
        <dbReference type="RefSeq" id="XP_059603288.1"/>
    </source>
</evidence>
<gene>
    <name evidence="1" type="ORF">An01g09280</name>
</gene>
<reference evidence="1" key="2">
    <citation type="submission" date="2025-08" db="UniProtKB">
        <authorList>
            <consortium name="RefSeq"/>
        </authorList>
    </citation>
    <scope>IDENTIFICATION</scope>
</reference>
<name>A0AAJ8E0V4_ASPNG</name>
<protein>
    <submittedName>
        <fullName evidence="1">Uncharacterized protein</fullName>
    </submittedName>
</protein>
<dbReference type="GeneID" id="84590042"/>
<organism evidence="1">
    <name type="scientific">Aspergillus niger</name>
    <dbReference type="NCBI Taxonomy" id="5061"/>
    <lineage>
        <taxon>Eukaryota</taxon>
        <taxon>Fungi</taxon>
        <taxon>Dikarya</taxon>
        <taxon>Ascomycota</taxon>
        <taxon>Pezizomycotina</taxon>
        <taxon>Eurotiomycetes</taxon>
        <taxon>Eurotiomycetidae</taxon>
        <taxon>Eurotiales</taxon>
        <taxon>Aspergillaceae</taxon>
        <taxon>Aspergillus</taxon>
        <taxon>Aspergillus subgen. Circumdati</taxon>
    </lineage>
</organism>
<sequence>MKRPADWVAGCRGWTVPVKGQGVGLGTGVVWYCKWVESETEDLRQVSILSSEPATNFLSTPLPFPPPITNWLILRGKLAGPFGPCALSFLSR</sequence>
<dbReference type="RefSeq" id="XP_059603288.1">
    <property type="nucleotide sequence ID" value="XM_059750433.1"/>
</dbReference>
<dbReference type="AlphaFoldDB" id="A0AAJ8E0V4"/>